<evidence type="ECO:0000259" key="4">
    <source>
        <dbReference type="Pfam" id="PF00004"/>
    </source>
</evidence>
<name>A0A7N2MVR1_QUELO</name>
<evidence type="ECO:0000256" key="2">
    <source>
        <dbReference type="ARBA" id="ARBA00022801"/>
    </source>
</evidence>
<evidence type="ECO:0000313" key="7">
    <source>
        <dbReference type="EnsemblPlants" id="QL11p016923:mrna"/>
    </source>
</evidence>
<dbReference type="SUPFAM" id="SSF52540">
    <property type="entry name" value="P-loop containing nucleoside triphosphate hydrolases"/>
    <property type="match status" value="1"/>
</dbReference>
<comment type="cofactor">
    <cofactor evidence="1">
        <name>Mg(2+)</name>
        <dbReference type="ChEBI" id="CHEBI:18420"/>
    </cofactor>
</comment>
<dbReference type="InParanoid" id="A0A7N2MVR1"/>
<dbReference type="GO" id="GO:0016887">
    <property type="term" value="F:ATP hydrolysis activity"/>
    <property type="evidence" value="ECO:0007669"/>
    <property type="project" value="InterPro"/>
</dbReference>
<dbReference type="Pfam" id="PF25568">
    <property type="entry name" value="AAA_lid_At3g28540"/>
    <property type="match status" value="1"/>
</dbReference>
<sequence length="312" mass="35767">MFFFMELLSSLKPLFTAVIVIVLSPIVQELTPSVVKNYLVSICGKYFFTPQLTLLIEEKCGISSNQIYEAAATYLRSKIGDSSNLNRLRAIQEARRVVKLYSCEFESVQTVREGYSIILEHPATFEKLAMDPELKRILKEDLDRFVKRKEWYKKVGRAWKRGTKSDSDLRRILLSISNRSMMSTLSGLLNVIDGLWSNNGNGRIIVFTTNHKDQLDQLDPALLRSGRMDMRVNMSYCSMYGFKQLASTYLDINGDHQLYGQIEPLFEKVEVTPAEIAEELSRTEDTDFALRGVVELLEEKTKKKELENAMSM</sequence>
<dbReference type="Pfam" id="PF14363">
    <property type="entry name" value="AAA_assoc"/>
    <property type="match status" value="1"/>
</dbReference>
<feature type="domain" description="ATPase AAA-type core" evidence="4">
    <location>
        <begin position="178"/>
        <end position="235"/>
    </location>
</feature>
<dbReference type="AlphaFoldDB" id="A0A7N2MVR1"/>
<dbReference type="Gene3D" id="3.40.50.300">
    <property type="entry name" value="P-loop containing nucleotide triphosphate hydrolases"/>
    <property type="match status" value="1"/>
</dbReference>
<dbReference type="EMBL" id="LRBV02000011">
    <property type="status" value="NOT_ANNOTATED_CDS"/>
    <property type="molecule type" value="Genomic_DNA"/>
</dbReference>
<evidence type="ECO:0000259" key="6">
    <source>
        <dbReference type="Pfam" id="PF25568"/>
    </source>
</evidence>
<feature type="domain" description="AAA+ ATPase At3g28540-like C-terminal" evidence="6">
    <location>
        <begin position="237"/>
        <end position="307"/>
    </location>
</feature>
<dbReference type="GO" id="GO:0005524">
    <property type="term" value="F:ATP binding"/>
    <property type="evidence" value="ECO:0007669"/>
    <property type="project" value="InterPro"/>
</dbReference>
<accession>A0A7N2MVR1</accession>
<evidence type="ECO:0000256" key="1">
    <source>
        <dbReference type="ARBA" id="ARBA00001946"/>
    </source>
</evidence>
<dbReference type="InterPro" id="IPR003959">
    <property type="entry name" value="ATPase_AAA_core"/>
</dbReference>
<keyword evidence="8" id="KW-1185">Reference proteome</keyword>
<dbReference type="PANTHER" id="PTHR23070">
    <property type="entry name" value="BCS1 AAA-TYPE ATPASE"/>
    <property type="match status" value="1"/>
</dbReference>
<proteinExistence type="predicted"/>
<keyword evidence="2" id="KW-0378">Hydrolase</keyword>
<dbReference type="Proteomes" id="UP000594261">
    <property type="component" value="Chromosome 11"/>
</dbReference>
<keyword evidence="3" id="KW-0460">Magnesium</keyword>
<evidence type="ECO:0000259" key="5">
    <source>
        <dbReference type="Pfam" id="PF14363"/>
    </source>
</evidence>
<dbReference type="Gramene" id="QL11p016923:mrna">
    <property type="protein sequence ID" value="QL11p016923:mrna"/>
    <property type="gene ID" value="QL11p016923"/>
</dbReference>
<reference evidence="7" key="2">
    <citation type="submission" date="2021-01" db="UniProtKB">
        <authorList>
            <consortium name="EnsemblPlants"/>
        </authorList>
    </citation>
    <scope>IDENTIFICATION</scope>
</reference>
<protein>
    <submittedName>
        <fullName evidence="7">Uncharacterized protein</fullName>
    </submittedName>
</protein>
<feature type="domain" description="AAA-type ATPase N-terminal" evidence="5">
    <location>
        <begin position="36"/>
        <end position="92"/>
    </location>
</feature>
<evidence type="ECO:0000313" key="8">
    <source>
        <dbReference type="Proteomes" id="UP000594261"/>
    </source>
</evidence>
<dbReference type="InterPro" id="IPR025753">
    <property type="entry name" value="AAA_N_dom"/>
</dbReference>
<dbReference type="InterPro" id="IPR050747">
    <property type="entry name" value="Mitochondrial_chaperone_BCS1"/>
</dbReference>
<dbReference type="Pfam" id="PF00004">
    <property type="entry name" value="AAA"/>
    <property type="match status" value="1"/>
</dbReference>
<evidence type="ECO:0000256" key="3">
    <source>
        <dbReference type="ARBA" id="ARBA00022842"/>
    </source>
</evidence>
<dbReference type="InterPro" id="IPR058017">
    <property type="entry name" value="At3g28540-like_C"/>
</dbReference>
<organism evidence="7 8">
    <name type="scientific">Quercus lobata</name>
    <name type="common">Valley oak</name>
    <dbReference type="NCBI Taxonomy" id="97700"/>
    <lineage>
        <taxon>Eukaryota</taxon>
        <taxon>Viridiplantae</taxon>
        <taxon>Streptophyta</taxon>
        <taxon>Embryophyta</taxon>
        <taxon>Tracheophyta</taxon>
        <taxon>Spermatophyta</taxon>
        <taxon>Magnoliopsida</taxon>
        <taxon>eudicotyledons</taxon>
        <taxon>Gunneridae</taxon>
        <taxon>Pentapetalae</taxon>
        <taxon>rosids</taxon>
        <taxon>fabids</taxon>
        <taxon>Fagales</taxon>
        <taxon>Fagaceae</taxon>
        <taxon>Quercus</taxon>
    </lineage>
</organism>
<dbReference type="Gene3D" id="6.10.280.40">
    <property type="match status" value="1"/>
</dbReference>
<dbReference type="EnsemblPlants" id="QL11p016923:mrna">
    <property type="protein sequence ID" value="QL11p016923:mrna"/>
    <property type="gene ID" value="QL11p016923"/>
</dbReference>
<reference evidence="7 8" key="1">
    <citation type="journal article" date="2016" name="G3 (Bethesda)">
        <title>First Draft Assembly and Annotation of the Genome of a California Endemic Oak Quercus lobata Nee (Fagaceae).</title>
        <authorList>
            <person name="Sork V.L."/>
            <person name="Fitz-Gibbon S.T."/>
            <person name="Puiu D."/>
            <person name="Crepeau M."/>
            <person name="Gugger P.F."/>
            <person name="Sherman R."/>
            <person name="Stevens K."/>
            <person name="Langley C.H."/>
            <person name="Pellegrini M."/>
            <person name="Salzberg S.L."/>
        </authorList>
    </citation>
    <scope>NUCLEOTIDE SEQUENCE [LARGE SCALE GENOMIC DNA]</scope>
    <source>
        <strain evidence="7 8">cv. SW786</strain>
    </source>
</reference>
<dbReference type="InterPro" id="IPR027417">
    <property type="entry name" value="P-loop_NTPase"/>
</dbReference>